<evidence type="ECO:0000313" key="1">
    <source>
        <dbReference type="EMBL" id="CUO40161.1"/>
    </source>
</evidence>
<evidence type="ECO:0000313" key="2">
    <source>
        <dbReference type="Proteomes" id="UP000095468"/>
    </source>
</evidence>
<name>A0A174ERM2_9ACTN</name>
<protein>
    <submittedName>
        <fullName evidence="1">Uncharacterized protein</fullName>
    </submittedName>
</protein>
<organism evidence="1 2">
    <name type="scientific">Collinsella aerofaciens</name>
    <dbReference type="NCBI Taxonomy" id="74426"/>
    <lineage>
        <taxon>Bacteria</taxon>
        <taxon>Bacillati</taxon>
        <taxon>Actinomycetota</taxon>
        <taxon>Coriobacteriia</taxon>
        <taxon>Coriobacteriales</taxon>
        <taxon>Coriobacteriaceae</taxon>
        <taxon>Collinsella</taxon>
    </lineage>
</organism>
<proteinExistence type="predicted"/>
<sequence>MAFDPIQEDCHRLVLEALRRDNIPLTDAAAVEHLMEQFTRNPAPLIVHDRDRAGHLIAKVVEAVDYRIPFIPDDTQAEQEEAAAENMLREAAALDPANWDAQRMLTALTASSNEEYVQYLVSKCDEVEHDLALKIASAQDPYEREAAGDLMRRPYLRWLAALASRALISGRYRMSLEAANRSLDFAPNDPAGVRHTAMLAMAKLEYPAEELKRFRSAHSVPYLANTPLRRRPKDAERDLDPWTLIALMSAAWRELDYEGAEHYLRILVRSCPHAAEALYFQTEFPDGVYARVNVGVGSTDELVLALSEATPVLQEGLGAPDNASFAAWVATNDIVRSQIDERILRAAEQGLPFKGGDL</sequence>
<dbReference type="AlphaFoldDB" id="A0A174ERM2"/>
<gene>
    <name evidence="1" type="ORF">ERS852381_01501</name>
</gene>
<reference evidence="1 2" key="1">
    <citation type="submission" date="2015-09" db="EMBL/GenBank/DDBJ databases">
        <authorList>
            <consortium name="Pathogen Informatics"/>
        </authorList>
    </citation>
    <scope>NUCLEOTIDE SEQUENCE [LARGE SCALE GENOMIC DNA]</scope>
    <source>
        <strain evidence="1 2">2789STDY5608823</strain>
    </source>
</reference>
<dbReference type="RefSeq" id="WP_055287046.1">
    <property type="nucleotide sequence ID" value="NZ_CYYP01000013.1"/>
</dbReference>
<dbReference type="EMBL" id="CYYP01000013">
    <property type="protein sequence ID" value="CUO40161.1"/>
    <property type="molecule type" value="Genomic_DNA"/>
</dbReference>
<dbReference type="Proteomes" id="UP000095468">
    <property type="component" value="Unassembled WGS sequence"/>
</dbReference>
<accession>A0A174ERM2</accession>